<dbReference type="InterPro" id="IPR029069">
    <property type="entry name" value="HotDog_dom_sf"/>
</dbReference>
<evidence type="ECO:0000256" key="4">
    <source>
        <dbReference type="SAM" id="MobiDB-lite"/>
    </source>
</evidence>
<dbReference type="GO" id="GO:0009062">
    <property type="term" value="P:fatty acid catabolic process"/>
    <property type="evidence" value="ECO:0007669"/>
    <property type="project" value="TreeGrafter"/>
</dbReference>
<organism evidence="6 7">
    <name type="scientific">Bacillus benzoevorans</name>
    <dbReference type="NCBI Taxonomy" id="1456"/>
    <lineage>
        <taxon>Bacteria</taxon>
        <taxon>Bacillati</taxon>
        <taxon>Bacillota</taxon>
        <taxon>Bacilli</taxon>
        <taxon>Bacillales</taxon>
        <taxon>Bacillaceae</taxon>
        <taxon>Bacillus</taxon>
    </lineage>
</organism>
<keyword evidence="2 3" id="KW-0378">Hydrolase</keyword>
<dbReference type="RefSeq" id="WP_184529194.1">
    <property type="nucleotide sequence ID" value="NZ_JACHGK010000020.1"/>
</dbReference>
<dbReference type="CDD" id="cd03442">
    <property type="entry name" value="BFIT_BACH"/>
    <property type="match status" value="1"/>
</dbReference>
<dbReference type="InterPro" id="IPR006683">
    <property type="entry name" value="Thioestr_dom"/>
</dbReference>
<dbReference type="GO" id="GO:0005829">
    <property type="term" value="C:cytosol"/>
    <property type="evidence" value="ECO:0007669"/>
    <property type="project" value="TreeGrafter"/>
</dbReference>
<evidence type="ECO:0000256" key="1">
    <source>
        <dbReference type="ARBA" id="ARBA00010458"/>
    </source>
</evidence>
<dbReference type="GO" id="GO:0006637">
    <property type="term" value="P:acyl-CoA metabolic process"/>
    <property type="evidence" value="ECO:0007669"/>
    <property type="project" value="TreeGrafter"/>
</dbReference>
<evidence type="ECO:0000256" key="2">
    <source>
        <dbReference type="ARBA" id="ARBA00022801"/>
    </source>
</evidence>
<keyword evidence="7" id="KW-1185">Reference proteome</keyword>
<dbReference type="Proteomes" id="UP000531594">
    <property type="component" value="Unassembled WGS sequence"/>
</dbReference>
<comment type="caution">
    <text evidence="6">The sequence shown here is derived from an EMBL/GenBank/DDBJ whole genome shotgun (WGS) entry which is preliminary data.</text>
</comment>
<protein>
    <submittedName>
        <fullName evidence="6">Acyl-CoA hydrolase</fullName>
    </submittedName>
</protein>
<dbReference type="AlphaFoldDB" id="A0A7X0LWR0"/>
<sequence length="170" mass="18956">MVKSRLCRETLAVKTSLVSPPDTNVNGTMFGGKLMAYIDDIAAIAAMRHARRTVVTASNDSVDFLHPIFQGNSVCLEAFVTYTGTSSMEVFVRVISENMLSGERNVCAISFLTFVALDENGKPTPVPKIIPESEEEKHLYETAKERLEIRKKRRKDSEERAKEFGAGLPW</sequence>
<dbReference type="InterPro" id="IPR033120">
    <property type="entry name" value="HOTDOG_ACOT"/>
</dbReference>
<dbReference type="SUPFAM" id="SSF54637">
    <property type="entry name" value="Thioesterase/thiol ester dehydrase-isomerase"/>
    <property type="match status" value="1"/>
</dbReference>
<feature type="region of interest" description="Disordered" evidence="4">
    <location>
        <begin position="150"/>
        <end position="170"/>
    </location>
</feature>
<evidence type="ECO:0000313" key="7">
    <source>
        <dbReference type="Proteomes" id="UP000531594"/>
    </source>
</evidence>
<accession>A0A7X0LWR0</accession>
<evidence type="ECO:0000256" key="3">
    <source>
        <dbReference type="PROSITE-ProRule" id="PRU01106"/>
    </source>
</evidence>
<feature type="domain" description="HotDog ACOT-type" evidence="5">
    <location>
        <begin position="8"/>
        <end position="120"/>
    </location>
</feature>
<evidence type="ECO:0000313" key="6">
    <source>
        <dbReference type="EMBL" id="MBB6447341.1"/>
    </source>
</evidence>
<dbReference type="PANTHER" id="PTHR11049:SF24">
    <property type="entry name" value="CYTOSOLIC ACYL COENZYME A THIOESTER HYDROLASE"/>
    <property type="match status" value="1"/>
</dbReference>
<dbReference type="Gene3D" id="3.10.129.10">
    <property type="entry name" value="Hotdog Thioesterase"/>
    <property type="match status" value="1"/>
</dbReference>
<dbReference type="InterPro" id="IPR040170">
    <property type="entry name" value="Cytosol_ACT"/>
</dbReference>
<name>A0A7X0LWR0_9BACI</name>
<dbReference type="PROSITE" id="PS51770">
    <property type="entry name" value="HOTDOG_ACOT"/>
    <property type="match status" value="1"/>
</dbReference>
<gene>
    <name evidence="6" type="ORF">HNR53_004021</name>
</gene>
<dbReference type="EMBL" id="JACHGK010000020">
    <property type="protein sequence ID" value="MBB6447341.1"/>
    <property type="molecule type" value="Genomic_DNA"/>
</dbReference>
<reference evidence="6 7" key="1">
    <citation type="submission" date="2020-08" db="EMBL/GenBank/DDBJ databases">
        <title>Genomic Encyclopedia of Type Strains, Phase IV (KMG-IV): sequencing the most valuable type-strain genomes for metagenomic binning, comparative biology and taxonomic classification.</title>
        <authorList>
            <person name="Goeker M."/>
        </authorList>
    </citation>
    <scope>NUCLEOTIDE SEQUENCE [LARGE SCALE GENOMIC DNA]</scope>
    <source>
        <strain evidence="6 7">DSM 5391</strain>
    </source>
</reference>
<dbReference type="GO" id="GO:0052816">
    <property type="term" value="F:long-chain fatty acyl-CoA hydrolase activity"/>
    <property type="evidence" value="ECO:0007669"/>
    <property type="project" value="TreeGrafter"/>
</dbReference>
<proteinExistence type="inferred from homology"/>
<dbReference type="Pfam" id="PF03061">
    <property type="entry name" value="4HBT"/>
    <property type="match status" value="1"/>
</dbReference>
<dbReference type="PANTHER" id="PTHR11049">
    <property type="entry name" value="ACYL COENZYME A THIOESTER HYDROLASE"/>
    <property type="match status" value="1"/>
</dbReference>
<comment type="similarity">
    <text evidence="1">Belongs to the acyl coenzyme A hydrolase family.</text>
</comment>
<evidence type="ECO:0000259" key="5">
    <source>
        <dbReference type="PROSITE" id="PS51770"/>
    </source>
</evidence>